<sequence>MPFCKVSGDDNITQIFYQTYNNGPIKVLLLIGLAATHEAWMPQIKGLTGINVPNDDIESRVDDDEFDDVFDNGLQICALDNRGVGQSSIPTRKSEYSTTIMAKDAIAVMDHLGWRKAHIIGHSMGGMIALKLAALVPDRVLSLAVLNVTGGGFQILPKPCRLIVSIMVRFMLAKTPEDRAAVDLDTHYSQDYLKENVGESTRRAILFQEYVKGITNAGMQSNHGFEGQFSACWNHKMTETELEQIRSAGFLISVIHGRQDVIAQISHAKRLAVKLFPLAKLVDLEGGHLVTHERTREVNEELLKLIQASESKISPRDWTNLPDRTSSDWIGPRMLVLTKSAIRSSQSSFEQFNRFMIYFFGLFVLILEYMRRLAGRFKPVRVGPSLT</sequence>
<dbReference type="InterPro" id="IPR000639">
    <property type="entry name" value="Epox_hydrolase-like"/>
</dbReference>
<dbReference type="PRINTS" id="PR00111">
    <property type="entry name" value="ABHYDROLASE"/>
</dbReference>
<dbReference type="Pfam" id="PF00561">
    <property type="entry name" value="Abhydrolase_1"/>
    <property type="match status" value="1"/>
</dbReference>
<evidence type="ECO:0000313" key="3">
    <source>
        <dbReference type="Proteomes" id="UP001443914"/>
    </source>
</evidence>
<dbReference type="PRINTS" id="PR00412">
    <property type="entry name" value="EPOXHYDRLASE"/>
</dbReference>
<evidence type="ECO:0000259" key="1">
    <source>
        <dbReference type="Pfam" id="PF00561"/>
    </source>
</evidence>
<dbReference type="SUPFAM" id="SSF53474">
    <property type="entry name" value="alpha/beta-Hydrolases"/>
    <property type="match status" value="1"/>
</dbReference>
<evidence type="ECO:0000313" key="2">
    <source>
        <dbReference type="EMBL" id="KAK9724828.1"/>
    </source>
</evidence>
<dbReference type="GO" id="GO:0003824">
    <property type="term" value="F:catalytic activity"/>
    <property type="evidence" value="ECO:0007669"/>
    <property type="project" value="InterPro"/>
</dbReference>
<keyword evidence="3" id="KW-1185">Reference proteome</keyword>
<dbReference type="PANTHER" id="PTHR43433:SF5">
    <property type="entry name" value="AB HYDROLASE-1 DOMAIN-CONTAINING PROTEIN"/>
    <property type="match status" value="1"/>
</dbReference>
<accession>A0AAW1KVJ9</accession>
<dbReference type="Proteomes" id="UP001443914">
    <property type="component" value="Unassembled WGS sequence"/>
</dbReference>
<organism evidence="2 3">
    <name type="scientific">Saponaria officinalis</name>
    <name type="common">Common soapwort</name>
    <name type="synonym">Lychnis saponaria</name>
    <dbReference type="NCBI Taxonomy" id="3572"/>
    <lineage>
        <taxon>Eukaryota</taxon>
        <taxon>Viridiplantae</taxon>
        <taxon>Streptophyta</taxon>
        <taxon>Embryophyta</taxon>
        <taxon>Tracheophyta</taxon>
        <taxon>Spermatophyta</taxon>
        <taxon>Magnoliopsida</taxon>
        <taxon>eudicotyledons</taxon>
        <taxon>Gunneridae</taxon>
        <taxon>Pentapetalae</taxon>
        <taxon>Caryophyllales</taxon>
        <taxon>Caryophyllaceae</taxon>
        <taxon>Caryophylleae</taxon>
        <taxon>Saponaria</taxon>
    </lineage>
</organism>
<dbReference type="InterPro" id="IPR029058">
    <property type="entry name" value="AB_hydrolase_fold"/>
</dbReference>
<reference evidence="2" key="1">
    <citation type="submission" date="2024-03" db="EMBL/GenBank/DDBJ databases">
        <title>WGS assembly of Saponaria officinalis var. Norfolk2.</title>
        <authorList>
            <person name="Jenkins J."/>
            <person name="Shu S."/>
            <person name="Grimwood J."/>
            <person name="Barry K."/>
            <person name="Goodstein D."/>
            <person name="Schmutz J."/>
            <person name="Leebens-Mack J."/>
            <person name="Osbourn A."/>
        </authorList>
    </citation>
    <scope>NUCLEOTIDE SEQUENCE [LARGE SCALE GENOMIC DNA]</scope>
    <source>
        <strain evidence="2">JIC</strain>
    </source>
</reference>
<dbReference type="InterPro" id="IPR000073">
    <property type="entry name" value="AB_hydrolase_1"/>
</dbReference>
<dbReference type="InterPro" id="IPR050471">
    <property type="entry name" value="AB_hydrolase"/>
</dbReference>
<gene>
    <name evidence="2" type="ORF">RND81_05G101400</name>
</gene>
<dbReference type="Gene3D" id="3.40.50.1820">
    <property type="entry name" value="alpha/beta hydrolase"/>
    <property type="match status" value="1"/>
</dbReference>
<proteinExistence type="predicted"/>
<dbReference type="AlphaFoldDB" id="A0AAW1KVJ9"/>
<feature type="domain" description="AB hydrolase-1" evidence="1">
    <location>
        <begin position="67"/>
        <end position="293"/>
    </location>
</feature>
<comment type="caution">
    <text evidence="2">The sequence shown here is derived from an EMBL/GenBank/DDBJ whole genome shotgun (WGS) entry which is preliminary data.</text>
</comment>
<dbReference type="PANTHER" id="PTHR43433">
    <property type="entry name" value="HYDROLASE, ALPHA/BETA FOLD FAMILY PROTEIN"/>
    <property type="match status" value="1"/>
</dbReference>
<dbReference type="EMBL" id="JBDFQZ010000005">
    <property type="protein sequence ID" value="KAK9724828.1"/>
    <property type="molecule type" value="Genomic_DNA"/>
</dbReference>
<name>A0AAW1KVJ9_SAPOF</name>
<protein>
    <recommendedName>
        <fullName evidence="1">AB hydrolase-1 domain-containing protein</fullName>
    </recommendedName>
</protein>